<dbReference type="EMBL" id="FO203522">
    <property type="protein sequence ID" value="CCO25370.1"/>
    <property type="molecule type" value="Genomic_DNA"/>
</dbReference>
<sequence length="39" mass="4767">MHLLSRRHMRSVRVKINLNKFAKKRLLLLSRSTDDLKYQ</sequence>
<organism evidence="1 2">
    <name type="scientific">Maridesulfovibrio hydrothermalis AM13 = DSM 14728</name>
    <dbReference type="NCBI Taxonomy" id="1121451"/>
    <lineage>
        <taxon>Bacteria</taxon>
        <taxon>Pseudomonadati</taxon>
        <taxon>Thermodesulfobacteriota</taxon>
        <taxon>Desulfovibrionia</taxon>
        <taxon>Desulfovibrionales</taxon>
        <taxon>Desulfovibrionaceae</taxon>
        <taxon>Maridesulfovibrio</taxon>
    </lineage>
</organism>
<evidence type="ECO:0000313" key="2">
    <source>
        <dbReference type="Proteomes" id="UP000010808"/>
    </source>
</evidence>
<dbReference type="Proteomes" id="UP000010808">
    <property type="component" value="Chromosome"/>
</dbReference>
<accession>L0RGM4</accession>
<proteinExistence type="predicted"/>
<dbReference type="STRING" id="1121451.DESAM_23103"/>
<gene>
    <name evidence="1" type="ORF">DESAM_23103</name>
</gene>
<dbReference type="KEGG" id="dhy:DESAM_23103"/>
<name>L0RGM4_9BACT</name>
<evidence type="ECO:0000313" key="1">
    <source>
        <dbReference type="EMBL" id="CCO25370.1"/>
    </source>
</evidence>
<reference evidence="1 2" key="1">
    <citation type="submission" date="2012-10" db="EMBL/GenBank/DDBJ databases">
        <authorList>
            <person name="Genoscope - CEA"/>
        </authorList>
    </citation>
    <scope>NUCLEOTIDE SEQUENCE [LARGE SCALE GENOMIC DNA]</scope>
    <source>
        <strain evidence="2">AM13 / DSM 14728</strain>
    </source>
</reference>
<protein>
    <submittedName>
        <fullName evidence="1">Uncharacterized protein</fullName>
    </submittedName>
</protein>
<dbReference type="PATRIC" id="fig|1121451.3.peg.3307"/>
<dbReference type="HOGENOM" id="CLU_3308513_0_0_7"/>
<dbReference type="AlphaFoldDB" id="L0RGM4"/>
<keyword evidence="2" id="KW-1185">Reference proteome</keyword>